<gene>
    <name evidence="2" type="ORF">ACFQ19_04985</name>
</gene>
<dbReference type="InterPro" id="IPR019076">
    <property type="entry name" value="Spore_lipoprot_YhcN/YlaJ-like"/>
</dbReference>
<keyword evidence="1" id="KW-0732">Signal</keyword>
<keyword evidence="2" id="KW-0449">Lipoprotein</keyword>
<name>A0ABW3NFD7_9BACI</name>
<evidence type="ECO:0000313" key="3">
    <source>
        <dbReference type="Proteomes" id="UP001597041"/>
    </source>
</evidence>
<organism evidence="2 3">
    <name type="scientific">Oceanobacillus locisalsi</name>
    <dbReference type="NCBI Taxonomy" id="546107"/>
    <lineage>
        <taxon>Bacteria</taxon>
        <taxon>Bacillati</taxon>
        <taxon>Bacillota</taxon>
        <taxon>Bacilli</taxon>
        <taxon>Bacillales</taxon>
        <taxon>Bacillaceae</taxon>
        <taxon>Oceanobacillus</taxon>
    </lineage>
</organism>
<dbReference type="EMBL" id="JBHTKK010000003">
    <property type="protein sequence ID" value="MFD1065376.1"/>
    <property type="molecule type" value="Genomic_DNA"/>
</dbReference>
<feature type="signal peptide" evidence="1">
    <location>
        <begin position="1"/>
        <end position="23"/>
    </location>
</feature>
<dbReference type="PROSITE" id="PS51257">
    <property type="entry name" value="PROKAR_LIPOPROTEIN"/>
    <property type="match status" value="1"/>
</dbReference>
<accession>A0ABW3NFD7</accession>
<dbReference type="Proteomes" id="UP001597041">
    <property type="component" value="Unassembled WGS sequence"/>
</dbReference>
<reference evidence="3" key="1">
    <citation type="journal article" date="2019" name="Int. J. Syst. Evol. Microbiol.">
        <title>The Global Catalogue of Microorganisms (GCM) 10K type strain sequencing project: providing services to taxonomists for standard genome sequencing and annotation.</title>
        <authorList>
            <consortium name="The Broad Institute Genomics Platform"/>
            <consortium name="The Broad Institute Genome Sequencing Center for Infectious Disease"/>
            <person name="Wu L."/>
            <person name="Ma J."/>
        </authorList>
    </citation>
    <scope>NUCLEOTIDE SEQUENCE [LARGE SCALE GENOMIC DNA]</scope>
    <source>
        <strain evidence="3">CCUG 56608</strain>
    </source>
</reference>
<keyword evidence="3" id="KW-1185">Reference proteome</keyword>
<protein>
    <submittedName>
        <fullName evidence="2">YhcN/YlaJ family sporulation lipoprotein</fullName>
    </submittedName>
</protein>
<sequence length="166" mass="19297">MLKIQYMFYAISIILLMTGCANTTTEKHTDNEQSVQPIHYEENNTQTPVKRGHEIVRQNEAPSLESFDREEAAAFQEMIRKHPDVEDVQVVTEANRIVVAAQMKKGTDSSDFEEISQDIEQMVDTDKQLFIYNNTAKWERAKDFNAREEANQMGEDTERLFQNLFE</sequence>
<dbReference type="RefSeq" id="WP_379591001.1">
    <property type="nucleotide sequence ID" value="NZ_JBHTKK010000003.1"/>
</dbReference>
<evidence type="ECO:0000256" key="1">
    <source>
        <dbReference type="SAM" id="SignalP"/>
    </source>
</evidence>
<proteinExistence type="predicted"/>
<comment type="caution">
    <text evidence="2">The sequence shown here is derived from an EMBL/GenBank/DDBJ whole genome shotgun (WGS) entry which is preliminary data.</text>
</comment>
<feature type="chain" id="PRO_5046636394" evidence="1">
    <location>
        <begin position="24"/>
        <end position="166"/>
    </location>
</feature>
<evidence type="ECO:0000313" key="2">
    <source>
        <dbReference type="EMBL" id="MFD1065376.1"/>
    </source>
</evidence>
<dbReference type="Pfam" id="PF09580">
    <property type="entry name" value="Spore_YhcN_YlaJ"/>
    <property type="match status" value="1"/>
</dbReference>